<dbReference type="EMBL" id="JAUQYP010000002">
    <property type="protein sequence ID" value="MDO8108303.1"/>
    <property type="molecule type" value="Genomic_DNA"/>
</dbReference>
<keyword evidence="3" id="KW-1185">Reference proteome</keyword>
<protein>
    <submittedName>
        <fullName evidence="2">Uncharacterized protein</fullName>
    </submittedName>
</protein>
<proteinExistence type="predicted"/>
<organism evidence="2 3">
    <name type="scientific">Actinotalea lenta</name>
    <dbReference type="NCBI Taxonomy" id="3064654"/>
    <lineage>
        <taxon>Bacteria</taxon>
        <taxon>Bacillati</taxon>
        <taxon>Actinomycetota</taxon>
        <taxon>Actinomycetes</taxon>
        <taxon>Micrococcales</taxon>
        <taxon>Cellulomonadaceae</taxon>
        <taxon>Actinotalea</taxon>
    </lineage>
</organism>
<accession>A0ABT9DBP9</accession>
<gene>
    <name evidence="2" type="ORF">Q6348_13975</name>
</gene>
<evidence type="ECO:0000256" key="1">
    <source>
        <dbReference type="SAM" id="MobiDB-lite"/>
    </source>
</evidence>
<sequence length="47" mass="4682">MMIDTAICGIDAVRPALPTPTFLQGTAAPARGREIGASPASAPDSSV</sequence>
<evidence type="ECO:0000313" key="3">
    <source>
        <dbReference type="Proteomes" id="UP001232536"/>
    </source>
</evidence>
<evidence type="ECO:0000313" key="2">
    <source>
        <dbReference type="EMBL" id="MDO8108303.1"/>
    </source>
</evidence>
<feature type="region of interest" description="Disordered" evidence="1">
    <location>
        <begin position="24"/>
        <end position="47"/>
    </location>
</feature>
<reference evidence="2 3" key="1">
    <citation type="submission" date="2023-07" db="EMBL/GenBank/DDBJ databases">
        <title>Description of novel actinomycetes strains, isolated from tidal flat sediment.</title>
        <authorList>
            <person name="Lu C."/>
        </authorList>
    </citation>
    <scope>NUCLEOTIDE SEQUENCE [LARGE SCALE GENOMIC DNA]</scope>
    <source>
        <strain evidence="2 3">SYSU T00b441</strain>
    </source>
</reference>
<comment type="caution">
    <text evidence="2">The sequence shown here is derived from an EMBL/GenBank/DDBJ whole genome shotgun (WGS) entry which is preliminary data.</text>
</comment>
<name>A0ABT9DBP9_9CELL</name>
<dbReference type="Proteomes" id="UP001232536">
    <property type="component" value="Unassembled WGS sequence"/>
</dbReference>
<dbReference type="RefSeq" id="WP_304602012.1">
    <property type="nucleotide sequence ID" value="NZ_JAUQYP010000002.1"/>
</dbReference>